<dbReference type="InParanoid" id="J9DLG7"/>
<dbReference type="AlphaFoldDB" id="J9DLG7"/>
<keyword evidence="2" id="KW-1185">Reference proteome</keyword>
<organism evidence="1 2">
    <name type="scientific">Edhazardia aedis (strain USNM 41457)</name>
    <name type="common">Microsporidian parasite</name>
    <dbReference type="NCBI Taxonomy" id="1003232"/>
    <lineage>
        <taxon>Eukaryota</taxon>
        <taxon>Fungi</taxon>
        <taxon>Fungi incertae sedis</taxon>
        <taxon>Microsporidia</taxon>
        <taxon>Edhazardia</taxon>
    </lineage>
</organism>
<dbReference type="VEuPathDB" id="MicrosporidiaDB:EDEG_03356"/>
<dbReference type="Proteomes" id="UP000003163">
    <property type="component" value="Unassembled WGS sequence"/>
</dbReference>
<sequence length="111" mass="13167">MKTCNPTDKILCLNYCVNKSFSNTRNQCLKNLHYKIPNQAKFNFLVKTKIILMPYNQCLQAKFYVSPRIKYILWYVQSFSSRKRKAGTKFTVFCARKKQEIKKKDILEIGN</sequence>
<comment type="caution">
    <text evidence="1">The sequence shown here is derived from an EMBL/GenBank/DDBJ whole genome shotgun (WGS) entry which is preliminary data.</text>
</comment>
<gene>
    <name evidence="1" type="ORF">EDEG_03356</name>
</gene>
<evidence type="ECO:0000313" key="2">
    <source>
        <dbReference type="Proteomes" id="UP000003163"/>
    </source>
</evidence>
<dbReference type="HOGENOM" id="CLU_2158333_0_0_1"/>
<proteinExistence type="predicted"/>
<name>J9DLG7_EDHAE</name>
<evidence type="ECO:0000313" key="1">
    <source>
        <dbReference type="EMBL" id="EJW02202.1"/>
    </source>
</evidence>
<reference evidence="2" key="2">
    <citation type="submission" date="2015-07" db="EMBL/GenBank/DDBJ databases">
        <title>Contrasting host-pathogen interactions and genome evolution in two generalist and specialist microsporidian pathogens of mosquitoes.</title>
        <authorList>
            <consortium name="The Broad Institute Genomics Platform"/>
            <consortium name="The Broad Institute Genome Sequencing Center for Infectious Disease"/>
            <person name="Cuomo C.A."/>
            <person name="Sanscrainte N.D."/>
            <person name="Goldberg J.M."/>
            <person name="Heiman D."/>
            <person name="Young S."/>
            <person name="Zeng Q."/>
            <person name="Becnel J.J."/>
            <person name="Birren B.W."/>
        </authorList>
    </citation>
    <scope>NUCLEOTIDE SEQUENCE [LARGE SCALE GENOMIC DNA]</scope>
    <source>
        <strain evidence="2">USNM 41457</strain>
    </source>
</reference>
<protein>
    <submittedName>
        <fullName evidence="1">Uncharacterized protein</fullName>
    </submittedName>
</protein>
<reference evidence="1 2" key="1">
    <citation type="submission" date="2011-08" db="EMBL/GenBank/DDBJ databases">
        <authorList>
            <person name="Liu Z.J."/>
            <person name="Shi F.L."/>
            <person name="Lu J.Q."/>
            <person name="Li M."/>
            <person name="Wang Z.L."/>
        </authorList>
    </citation>
    <scope>NUCLEOTIDE SEQUENCE [LARGE SCALE GENOMIC DNA]</scope>
    <source>
        <strain evidence="1 2">USNM 41457</strain>
    </source>
</reference>
<accession>J9DLG7</accession>
<dbReference type="EMBL" id="AFBI03000084">
    <property type="protein sequence ID" value="EJW02202.1"/>
    <property type="molecule type" value="Genomic_DNA"/>
</dbReference>